<dbReference type="AlphaFoldDB" id="A0A9Q1G4V5"/>
<reference evidence="6" key="1">
    <citation type="journal article" date="2023" name="Science">
        <title>Genome structures resolve the early diversification of teleost fishes.</title>
        <authorList>
            <person name="Parey E."/>
            <person name="Louis A."/>
            <person name="Montfort J."/>
            <person name="Bouchez O."/>
            <person name="Roques C."/>
            <person name="Iampietro C."/>
            <person name="Lluch J."/>
            <person name="Castinel A."/>
            <person name="Donnadieu C."/>
            <person name="Desvignes T."/>
            <person name="Floi Bucao C."/>
            <person name="Jouanno E."/>
            <person name="Wen M."/>
            <person name="Mejri S."/>
            <person name="Dirks R."/>
            <person name="Jansen H."/>
            <person name="Henkel C."/>
            <person name="Chen W.J."/>
            <person name="Zahm M."/>
            <person name="Cabau C."/>
            <person name="Klopp C."/>
            <person name="Thompson A.W."/>
            <person name="Robinson-Rechavi M."/>
            <person name="Braasch I."/>
            <person name="Lecointre G."/>
            <person name="Bobe J."/>
            <person name="Postlethwait J.H."/>
            <person name="Berthelot C."/>
            <person name="Roest Crollius H."/>
            <person name="Guiguen Y."/>
        </authorList>
    </citation>
    <scope>NUCLEOTIDE SEQUENCE</scope>
    <source>
        <strain evidence="6">WJC10195</strain>
    </source>
</reference>
<dbReference type="GO" id="GO:0032366">
    <property type="term" value="P:intracellular sterol transport"/>
    <property type="evidence" value="ECO:0007669"/>
    <property type="project" value="TreeGrafter"/>
</dbReference>
<name>A0A9Q1G4V5_SYNKA</name>
<keyword evidence="2 4" id="KW-0472">Membrane</keyword>
<keyword evidence="4" id="KW-1133">Transmembrane helix</keyword>
<evidence type="ECO:0000256" key="1">
    <source>
        <dbReference type="ARBA" id="ARBA00004370"/>
    </source>
</evidence>
<proteinExistence type="predicted"/>
<feature type="transmembrane region" description="Helical" evidence="4">
    <location>
        <begin position="345"/>
        <end position="369"/>
    </location>
</feature>
<dbReference type="EMBL" id="JAINUF010000002">
    <property type="protein sequence ID" value="KAJ8375514.1"/>
    <property type="molecule type" value="Genomic_DNA"/>
</dbReference>
<dbReference type="GO" id="GO:0005789">
    <property type="term" value="C:endoplasmic reticulum membrane"/>
    <property type="evidence" value="ECO:0007669"/>
    <property type="project" value="TreeGrafter"/>
</dbReference>
<dbReference type="GO" id="GO:0120020">
    <property type="term" value="F:cholesterol transfer activity"/>
    <property type="evidence" value="ECO:0007669"/>
    <property type="project" value="TreeGrafter"/>
</dbReference>
<dbReference type="PANTHER" id="PTHR23319">
    <property type="entry name" value="GRAM DOMAIN CONTAINING 1B, ISOFORM E"/>
    <property type="match status" value="1"/>
</dbReference>
<feature type="region of interest" description="Disordered" evidence="3">
    <location>
        <begin position="1"/>
        <end position="108"/>
    </location>
</feature>
<dbReference type="GO" id="GO:0015485">
    <property type="term" value="F:cholesterol binding"/>
    <property type="evidence" value="ECO:0007669"/>
    <property type="project" value="TreeGrafter"/>
</dbReference>
<dbReference type="PANTHER" id="PTHR23319:SF1">
    <property type="entry name" value="PROTEIN ASTER-C"/>
    <property type="match status" value="1"/>
</dbReference>
<evidence type="ECO:0000313" key="7">
    <source>
        <dbReference type="Proteomes" id="UP001152622"/>
    </source>
</evidence>
<comment type="subcellular location">
    <subcellularLocation>
        <location evidence="1">Membrane</location>
    </subcellularLocation>
</comment>
<evidence type="ECO:0000313" key="6">
    <source>
        <dbReference type="EMBL" id="KAJ8375514.1"/>
    </source>
</evidence>
<comment type="caution">
    <text evidence="6">The sequence shown here is derived from an EMBL/GenBank/DDBJ whole genome shotgun (WGS) entry which is preliminary data.</text>
</comment>
<keyword evidence="7" id="KW-1185">Reference proteome</keyword>
<feature type="compositionally biased region" description="Basic and acidic residues" evidence="3">
    <location>
        <begin position="67"/>
        <end position="78"/>
    </location>
</feature>
<feature type="compositionally biased region" description="Polar residues" evidence="3">
    <location>
        <begin position="42"/>
        <end position="51"/>
    </location>
</feature>
<evidence type="ECO:0000256" key="3">
    <source>
        <dbReference type="SAM" id="MobiDB-lite"/>
    </source>
</evidence>
<dbReference type="Proteomes" id="UP001152622">
    <property type="component" value="Chromosome 2"/>
</dbReference>
<feature type="compositionally biased region" description="Basic and acidic residues" evidence="3">
    <location>
        <begin position="90"/>
        <end position="99"/>
    </location>
</feature>
<gene>
    <name evidence="6" type="ORF">SKAU_G00060940</name>
</gene>
<dbReference type="Pfam" id="PF16016">
    <property type="entry name" value="VASt"/>
    <property type="match status" value="1"/>
</dbReference>
<accession>A0A9Q1G4V5</accession>
<feature type="domain" description="VASt" evidence="5">
    <location>
        <begin position="113"/>
        <end position="284"/>
    </location>
</feature>
<keyword evidence="4" id="KW-0812">Transmembrane</keyword>
<dbReference type="GO" id="GO:0005886">
    <property type="term" value="C:plasma membrane"/>
    <property type="evidence" value="ECO:0007669"/>
    <property type="project" value="TreeGrafter"/>
</dbReference>
<feature type="compositionally biased region" description="Polar residues" evidence="3">
    <location>
        <begin position="79"/>
        <end position="88"/>
    </location>
</feature>
<dbReference type="GO" id="GO:0140268">
    <property type="term" value="C:endoplasmic reticulum-plasma membrane contact site"/>
    <property type="evidence" value="ECO:0007669"/>
    <property type="project" value="TreeGrafter"/>
</dbReference>
<dbReference type="InterPro" id="IPR051482">
    <property type="entry name" value="Cholesterol_transport"/>
</dbReference>
<dbReference type="InterPro" id="IPR031968">
    <property type="entry name" value="VASt"/>
</dbReference>
<protein>
    <recommendedName>
        <fullName evidence="5">VASt domain-containing protein</fullName>
    </recommendedName>
</protein>
<feature type="compositionally biased region" description="Basic and acidic residues" evidence="3">
    <location>
        <begin position="1"/>
        <end position="15"/>
    </location>
</feature>
<dbReference type="OrthoDB" id="2162691at2759"/>
<evidence type="ECO:0000259" key="5">
    <source>
        <dbReference type="PROSITE" id="PS51778"/>
    </source>
</evidence>
<evidence type="ECO:0000256" key="2">
    <source>
        <dbReference type="ARBA" id="ARBA00023136"/>
    </source>
</evidence>
<dbReference type="PROSITE" id="PS51778">
    <property type="entry name" value="VAST"/>
    <property type="match status" value="1"/>
</dbReference>
<evidence type="ECO:0000256" key="4">
    <source>
        <dbReference type="SAM" id="Phobius"/>
    </source>
</evidence>
<organism evidence="6 7">
    <name type="scientific">Synaphobranchus kaupii</name>
    <name type="common">Kaup's arrowtooth eel</name>
    <dbReference type="NCBI Taxonomy" id="118154"/>
    <lineage>
        <taxon>Eukaryota</taxon>
        <taxon>Metazoa</taxon>
        <taxon>Chordata</taxon>
        <taxon>Craniata</taxon>
        <taxon>Vertebrata</taxon>
        <taxon>Euteleostomi</taxon>
        <taxon>Actinopterygii</taxon>
        <taxon>Neopterygii</taxon>
        <taxon>Teleostei</taxon>
        <taxon>Anguilliformes</taxon>
        <taxon>Synaphobranchidae</taxon>
        <taxon>Synaphobranchus</taxon>
    </lineage>
</organism>
<sequence length="441" mass="51076">MRASGEEHVGRRERPSSLWLQQAESPPLDGTTPQGEEPQLPVSLQNANSVSVEDPRLTPSHQCSPDKPLDRHALERSSKCSSHSLDQNGNEDRIEHSDLESPEEEERVPLQAQGRLYVNRVFHMSADKMFELLFSESLFIHRFMDARKITGATFTPWQRDGSGSMKRTLKYTITITNPLVGKFSTATEMQTLYKDSHEGQYYMVDAEVYTHDVPYHDYFYTFNRFCIIRNSKHKCRLRVYTDVKYKKQPWGLVKSFITKNSWSGLEDYFRHLEAELLEEEVELTRGSGDSIKISALRRRRRTYSRSIPEHLKQSKQSNTDTEHRRESLTGAMELKGPHRWNITTIVAGMSLILLVLTVLNLGLFFKLWAMEDVAHQMYLSTKQHLQENMESSLNPELGSRSRDQTQLLKTVLQDSIHLLEQLRSSLKALQWNLEVYNRTGL</sequence>